<dbReference type="GO" id="GO:0005506">
    <property type="term" value="F:iron ion binding"/>
    <property type="evidence" value="ECO:0007669"/>
    <property type="project" value="UniProtKB-UniRule"/>
</dbReference>
<feature type="binding site" evidence="6">
    <location>
        <position position="311"/>
    </location>
    <ligand>
        <name>[4Fe-4S] cluster</name>
        <dbReference type="ChEBI" id="CHEBI:49883"/>
        <note>4Fe-4S-S-AdoMet</note>
    </ligand>
</feature>
<keyword evidence="10" id="KW-1185">Reference proteome</keyword>
<comment type="cofactor">
    <cofactor evidence="6">
        <name>[4Fe-4S] cluster</name>
        <dbReference type="ChEBI" id="CHEBI:49883"/>
    </cofactor>
    <text evidence="6">Binds 1 [4Fe-4S] cluster. The cluster is coordinated with 3 cysteines and an exchangeable S-adenosyl-L-methionine.</text>
</comment>
<dbReference type="Pfam" id="PF04055">
    <property type="entry name" value="Radical_SAM"/>
    <property type="match status" value="1"/>
</dbReference>
<evidence type="ECO:0000256" key="3">
    <source>
        <dbReference type="ARBA" id="ARBA00022723"/>
    </source>
</evidence>
<feature type="domain" description="Radical SAM core" evidence="8">
    <location>
        <begin position="292"/>
        <end position="564"/>
    </location>
</feature>
<dbReference type="GO" id="GO:0003824">
    <property type="term" value="F:catalytic activity"/>
    <property type="evidence" value="ECO:0007669"/>
    <property type="project" value="InterPro"/>
</dbReference>
<dbReference type="Pfam" id="PF08497">
    <property type="entry name" value="Radical_SAM_N"/>
    <property type="match status" value="1"/>
</dbReference>
<evidence type="ECO:0000256" key="1">
    <source>
        <dbReference type="ARBA" id="ARBA00022485"/>
    </source>
</evidence>
<dbReference type="SMART" id="SM00729">
    <property type="entry name" value="Elp3"/>
    <property type="match status" value="1"/>
</dbReference>
<keyword evidence="1 6" id="KW-0004">4Fe-4S</keyword>
<dbReference type="OrthoDB" id="9803479at2"/>
<dbReference type="Gene3D" id="3.80.30.20">
    <property type="entry name" value="tm_1862 like domain"/>
    <property type="match status" value="1"/>
</dbReference>
<accession>A0A1W2AVJ7</accession>
<evidence type="ECO:0000256" key="2">
    <source>
        <dbReference type="ARBA" id="ARBA00022691"/>
    </source>
</evidence>
<sequence>MTDFLPMTREDMAKRGWERLDFLFISGDAYVDHPSFGPAIISRLLEKYGYKVGIIAQPDWRSTNDFKRLGKPRLGVLVSAGNLDSMLNKYTAAKKYRSTDNYSPGGQSGLRPERATIVYCNRIRELWKTIPLVIGGIEASLRRFAHYDYWSDSVRRSILIDSRADLLIYGMGEKQIKDLSAQLSAGISVDNIRDIAGTCYRTETLEHLWDYTETPSYQDVANSKQDFAEAFKTQYLEQDPIRGKTIVQNHGEQYVVQNPPAMPLSTQEMDEIYDLPYQRTYHPSYIQAGGIPAIQEVKFGIVSHRGCYGSCSFCALYAHQGRIIQSRSKESILQEANQLVKLPDFKGYIHDVGGPTANFRQPACEHQAERGTCRGKQCLFPSACKSLNTNHSEYLELLRAIRKIPGIKKVFVRSGLRYDYLLAANDREFLRELCEHHVSGQLKVAPEHVSPKVTKLMGKAGKDTYLKFKKAYEQTNKDLGKEQYLVPYFMSSHPGAGLKEAVELAEFLRDTGYNPEQVQDFIPSPGSLSTCMYYTGINPLTGEKVYVAKSPHDKRLQRALLQYRDPKNYELVHEALISAGRPDLIGYEPRCLIRPRQNKQYDTSSGPAEKSGKQRRLTPARGKPVKKQTRRS</sequence>
<comment type="similarity">
    <text evidence="6">Belongs to the UPF0313 family.</text>
</comment>
<dbReference type="InterPro" id="IPR024560">
    <property type="entry name" value="UPF0313_C"/>
</dbReference>
<keyword evidence="5 6" id="KW-0411">Iron-sulfur</keyword>
<feature type="compositionally biased region" description="Basic residues" evidence="7">
    <location>
        <begin position="613"/>
        <end position="632"/>
    </location>
</feature>
<dbReference type="SFLD" id="SFLDS00029">
    <property type="entry name" value="Radical_SAM"/>
    <property type="match status" value="1"/>
</dbReference>
<dbReference type="SFLD" id="SFLDG01069">
    <property type="entry name" value="UPF0313"/>
    <property type="match status" value="1"/>
</dbReference>
<gene>
    <name evidence="9" type="ORF">SAMN04488500_106154</name>
</gene>
<dbReference type="RefSeq" id="WP_084575362.1">
    <property type="nucleotide sequence ID" value="NZ_CP155572.1"/>
</dbReference>
<dbReference type="GO" id="GO:0051539">
    <property type="term" value="F:4 iron, 4 sulfur cluster binding"/>
    <property type="evidence" value="ECO:0007669"/>
    <property type="project" value="UniProtKB-KW"/>
</dbReference>
<dbReference type="STRING" id="112901.SAMN04488500_106154"/>
<evidence type="ECO:0000256" key="5">
    <source>
        <dbReference type="ARBA" id="ARBA00023014"/>
    </source>
</evidence>
<feature type="region of interest" description="Disordered" evidence="7">
    <location>
        <begin position="595"/>
        <end position="632"/>
    </location>
</feature>
<dbReference type="PROSITE" id="PS51918">
    <property type="entry name" value="RADICAL_SAM"/>
    <property type="match status" value="1"/>
</dbReference>
<keyword evidence="2 6" id="KW-0949">S-adenosyl-L-methionine</keyword>
<dbReference type="HAMAP" id="MF_01251">
    <property type="entry name" value="UPF0313"/>
    <property type="match status" value="1"/>
</dbReference>
<evidence type="ECO:0000256" key="7">
    <source>
        <dbReference type="SAM" id="MobiDB-lite"/>
    </source>
</evidence>
<dbReference type="SFLD" id="SFLDG01082">
    <property type="entry name" value="B12-binding_domain_containing"/>
    <property type="match status" value="1"/>
</dbReference>
<dbReference type="Pfam" id="PF11842">
    <property type="entry name" value="DUF3362"/>
    <property type="match status" value="1"/>
</dbReference>
<evidence type="ECO:0000259" key="8">
    <source>
        <dbReference type="PROSITE" id="PS51918"/>
    </source>
</evidence>
<evidence type="ECO:0000313" key="9">
    <source>
        <dbReference type="EMBL" id="SMC64757.1"/>
    </source>
</evidence>
<evidence type="ECO:0000256" key="6">
    <source>
        <dbReference type="HAMAP-Rule" id="MF_01251"/>
    </source>
</evidence>
<dbReference type="InterPro" id="IPR007197">
    <property type="entry name" value="rSAM"/>
</dbReference>
<organism evidence="9 10">
    <name type="scientific">Sporomusa malonica</name>
    <dbReference type="NCBI Taxonomy" id="112901"/>
    <lineage>
        <taxon>Bacteria</taxon>
        <taxon>Bacillati</taxon>
        <taxon>Bacillota</taxon>
        <taxon>Negativicutes</taxon>
        <taxon>Selenomonadales</taxon>
        <taxon>Sporomusaceae</taxon>
        <taxon>Sporomusa</taxon>
    </lineage>
</organism>
<dbReference type="InterPro" id="IPR006638">
    <property type="entry name" value="Elp3/MiaA/NifB-like_rSAM"/>
</dbReference>
<dbReference type="SUPFAM" id="SSF102114">
    <property type="entry name" value="Radical SAM enzymes"/>
    <property type="match status" value="1"/>
</dbReference>
<reference evidence="9 10" key="1">
    <citation type="submission" date="2017-04" db="EMBL/GenBank/DDBJ databases">
        <authorList>
            <person name="Afonso C.L."/>
            <person name="Miller P.J."/>
            <person name="Scott M.A."/>
            <person name="Spackman E."/>
            <person name="Goraichik I."/>
            <person name="Dimitrov K.M."/>
            <person name="Suarez D.L."/>
            <person name="Swayne D.E."/>
        </authorList>
    </citation>
    <scope>NUCLEOTIDE SEQUENCE [LARGE SCALE GENOMIC DNA]</scope>
    <source>
        <strain evidence="9 10">DSM 5090</strain>
    </source>
</reference>
<feature type="binding site" evidence="6">
    <location>
        <position position="314"/>
    </location>
    <ligand>
        <name>[4Fe-4S] cluster</name>
        <dbReference type="ChEBI" id="CHEBI:49883"/>
        <note>4Fe-4S-S-AdoMet</note>
    </ligand>
</feature>
<protein>
    <submittedName>
        <fullName evidence="9">Uncharacterized radical SAM protein YgiQ</fullName>
    </submittedName>
</protein>
<dbReference type="AlphaFoldDB" id="A0A1W2AVJ7"/>
<keyword evidence="4 6" id="KW-0408">Iron</keyword>
<dbReference type="EMBL" id="FWXI01000006">
    <property type="protein sequence ID" value="SMC64757.1"/>
    <property type="molecule type" value="Genomic_DNA"/>
</dbReference>
<dbReference type="NCBIfam" id="TIGR03904">
    <property type="entry name" value="SAM_YgiQ"/>
    <property type="match status" value="1"/>
</dbReference>
<proteinExistence type="inferred from homology"/>
<dbReference type="InterPro" id="IPR058240">
    <property type="entry name" value="rSAM_sf"/>
</dbReference>
<dbReference type="PANTHER" id="PTHR32331:SF0">
    <property type="entry name" value="UPF0313 PROTEIN YGIQ"/>
    <property type="match status" value="1"/>
</dbReference>
<dbReference type="InterPro" id="IPR013704">
    <property type="entry name" value="UPF0313_N"/>
</dbReference>
<feature type="binding site" evidence="6">
    <location>
        <position position="307"/>
    </location>
    <ligand>
        <name>[4Fe-4S] cluster</name>
        <dbReference type="ChEBI" id="CHEBI:49883"/>
        <note>4Fe-4S-S-AdoMet</note>
    </ligand>
</feature>
<keyword evidence="3 6" id="KW-0479">Metal-binding</keyword>
<dbReference type="InterPro" id="IPR023404">
    <property type="entry name" value="rSAM_horseshoe"/>
</dbReference>
<evidence type="ECO:0000313" key="10">
    <source>
        <dbReference type="Proteomes" id="UP000192738"/>
    </source>
</evidence>
<name>A0A1W2AVJ7_9FIRM</name>
<dbReference type="PANTHER" id="PTHR32331">
    <property type="entry name" value="UPF0313 PROTEIN YGIQ"/>
    <property type="match status" value="1"/>
</dbReference>
<dbReference type="InterPro" id="IPR022946">
    <property type="entry name" value="UPF0313"/>
</dbReference>
<dbReference type="Proteomes" id="UP000192738">
    <property type="component" value="Unassembled WGS sequence"/>
</dbReference>
<evidence type="ECO:0000256" key="4">
    <source>
        <dbReference type="ARBA" id="ARBA00023004"/>
    </source>
</evidence>